<evidence type="ECO:0000256" key="2">
    <source>
        <dbReference type="ARBA" id="ARBA00022741"/>
    </source>
</evidence>
<dbReference type="KEGG" id="mps:MPTP_1877"/>
<evidence type="ECO:0000256" key="1">
    <source>
        <dbReference type="ARBA" id="ARBA00022448"/>
    </source>
</evidence>
<protein>
    <submittedName>
        <fullName evidence="4">ABC transporter ATP-binding protein</fullName>
    </submittedName>
</protein>
<keyword evidence="3 4" id="KW-0067">ATP-binding</keyword>
<sequence length="81" mass="9262">MKKKLGIAQAIMEEQKIVLLDKPMNALDEESVENMRELFKQLANDGATILIASHNKEDINKLCDDIYKIKGHRLENIKIVV</sequence>
<reference evidence="4 5" key="1">
    <citation type="journal article" date="2011" name="J. Bacteriol.">
        <title>Complete genome sequence of Melissococcus plutonius ATCC 35311.</title>
        <authorList>
            <person name="Okumura K."/>
            <person name="Arai R."/>
            <person name="Okura M."/>
            <person name="Kirikae T."/>
            <person name="Takamatsu D."/>
            <person name="Osaki M."/>
            <person name="Miyoshi-Akiyama T."/>
        </authorList>
    </citation>
    <scope>NUCLEOTIDE SEQUENCE [LARGE SCALE GENOMIC DNA]</scope>
    <source>
        <strain evidence="5">ATCC 35311 / CIP 104052 / LMG 20360 / NCIMB 702443</strain>
        <plasmid evidence="5">pMP1</plasmid>
    </source>
</reference>
<geneLocation type="plasmid" evidence="4 5">
    <name>pMP1</name>
</geneLocation>
<dbReference type="EMBL" id="AP012201">
    <property type="protein sequence ID" value="BAK22271.1"/>
    <property type="molecule type" value="Genomic_DNA"/>
</dbReference>
<name>F3YCP3_MELPT</name>
<keyword evidence="4" id="KW-0614">Plasmid</keyword>
<organism evidence="4 5">
    <name type="scientific">Melissococcus plutonius (strain ATCC 35311 / DSM 29964 / CIP 104052 / LMG 20360 / NCIMB 702443)</name>
    <dbReference type="NCBI Taxonomy" id="940190"/>
    <lineage>
        <taxon>Bacteria</taxon>
        <taxon>Bacillati</taxon>
        <taxon>Bacillota</taxon>
        <taxon>Bacilli</taxon>
        <taxon>Lactobacillales</taxon>
        <taxon>Enterococcaceae</taxon>
        <taxon>Melissococcus</taxon>
    </lineage>
</organism>
<dbReference type="GO" id="GO:0005524">
    <property type="term" value="F:ATP binding"/>
    <property type="evidence" value="ECO:0007669"/>
    <property type="project" value="UniProtKB-KW"/>
</dbReference>
<dbReference type="SUPFAM" id="SSF52540">
    <property type="entry name" value="P-loop containing nucleoside triphosphate hydrolases"/>
    <property type="match status" value="1"/>
</dbReference>
<keyword evidence="5" id="KW-1185">Reference proteome</keyword>
<accession>F3YCP3</accession>
<dbReference type="Proteomes" id="UP000008456">
    <property type="component" value="Plasmid pMP1"/>
</dbReference>
<keyword evidence="1" id="KW-0813">Transport</keyword>
<gene>
    <name evidence="4" type="ordered locus">MPTP_1877</name>
</gene>
<dbReference type="PANTHER" id="PTHR42939">
    <property type="entry name" value="ABC TRANSPORTER ATP-BINDING PROTEIN ALBC-RELATED"/>
    <property type="match status" value="1"/>
</dbReference>
<dbReference type="Gene3D" id="3.40.50.300">
    <property type="entry name" value="P-loop containing nucleotide triphosphate hydrolases"/>
    <property type="match status" value="1"/>
</dbReference>
<evidence type="ECO:0000313" key="5">
    <source>
        <dbReference type="Proteomes" id="UP000008456"/>
    </source>
</evidence>
<dbReference type="InterPro" id="IPR027417">
    <property type="entry name" value="P-loop_NTPase"/>
</dbReference>
<dbReference type="InterPro" id="IPR051782">
    <property type="entry name" value="ABC_Transporter_VariousFunc"/>
</dbReference>
<keyword evidence="2" id="KW-0547">Nucleotide-binding</keyword>
<dbReference type="HOGENOM" id="CLU_000604_66_7_9"/>
<dbReference type="PANTHER" id="PTHR42939:SF1">
    <property type="entry name" value="ABC TRANSPORTER ATP-BINDING PROTEIN ALBC-RELATED"/>
    <property type="match status" value="1"/>
</dbReference>
<proteinExistence type="predicted"/>
<dbReference type="AlphaFoldDB" id="F3YCP3"/>
<evidence type="ECO:0000313" key="4">
    <source>
        <dbReference type="EMBL" id="BAK22271.1"/>
    </source>
</evidence>
<reference key="2">
    <citation type="submission" date="2011-04" db="EMBL/GenBank/DDBJ databases">
        <title>Whole genome sequence of Melissococcus plutonius ATCC 35311.</title>
        <authorList>
            <person name="Okumura K."/>
            <person name="Arai R."/>
            <person name="Osaki M."/>
            <person name="Okura M."/>
            <person name="Kirikae T."/>
            <person name="Takamatsu D."/>
            <person name="Akiyama T."/>
        </authorList>
    </citation>
    <scope>NUCLEOTIDE SEQUENCE</scope>
    <source>
        <strain>ATCC 35311</strain>
    </source>
</reference>
<evidence type="ECO:0000256" key="3">
    <source>
        <dbReference type="ARBA" id="ARBA00022840"/>
    </source>
</evidence>